<accession>A0A7C0U144</accession>
<gene>
    <name evidence="3" type="ORF">ENG63_00045</name>
</gene>
<feature type="compositionally biased region" description="Polar residues" evidence="1">
    <location>
        <begin position="131"/>
        <end position="142"/>
    </location>
</feature>
<organism evidence="3">
    <name type="scientific">Desulfofervidus auxilii</name>
    <dbReference type="NCBI Taxonomy" id="1621989"/>
    <lineage>
        <taxon>Bacteria</taxon>
        <taxon>Pseudomonadati</taxon>
        <taxon>Thermodesulfobacteriota</taxon>
        <taxon>Candidatus Desulfofervidia</taxon>
        <taxon>Candidatus Desulfofervidales</taxon>
        <taxon>Candidatus Desulfofervidaceae</taxon>
        <taxon>Candidatus Desulfofervidus</taxon>
    </lineage>
</organism>
<dbReference type="Pfam" id="PF09723">
    <property type="entry name" value="Zn_ribbon_8"/>
    <property type="match status" value="1"/>
</dbReference>
<sequence length="142" mass="16376">MRKGKKVATGLVKDKKEGKDALYEYRCLRCGRISEHLVFCEEEFNPYCKWCGSKDVEKVVSKVRVRVSLERRLEKFTDESSWGNLESEDEKTMKRFMEKMGAEFGSELGDEFNEVMEATKEGAFEEEMSEETASGSSEPNEK</sequence>
<evidence type="ECO:0000259" key="2">
    <source>
        <dbReference type="SMART" id="SM00834"/>
    </source>
</evidence>
<dbReference type="InterPro" id="IPR013429">
    <property type="entry name" value="Regulatory_FmdB_Zinc_ribbon"/>
</dbReference>
<feature type="domain" description="Putative regulatory protein FmdB zinc ribbon" evidence="2">
    <location>
        <begin position="22"/>
        <end position="61"/>
    </location>
</feature>
<comment type="caution">
    <text evidence="3">The sequence shown here is derived from an EMBL/GenBank/DDBJ whole genome shotgun (WGS) entry which is preliminary data.</text>
</comment>
<protein>
    <submittedName>
        <fullName evidence="3">Zinc ribbon domain-containing protein</fullName>
    </submittedName>
</protein>
<dbReference type="Proteomes" id="UP000886289">
    <property type="component" value="Unassembled WGS sequence"/>
</dbReference>
<evidence type="ECO:0000313" key="3">
    <source>
        <dbReference type="EMBL" id="HDD43240.1"/>
    </source>
</evidence>
<proteinExistence type="predicted"/>
<reference evidence="3" key="1">
    <citation type="journal article" date="2020" name="mSystems">
        <title>Genome- and Community-Level Interaction Insights into Carbon Utilization and Element Cycling Functions of Hydrothermarchaeota in Hydrothermal Sediment.</title>
        <authorList>
            <person name="Zhou Z."/>
            <person name="Liu Y."/>
            <person name="Xu W."/>
            <person name="Pan J."/>
            <person name="Luo Z.H."/>
            <person name="Li M."/>
        </authorList>
    </citation>
    <scope>NUCLEOTIDE SEQUENCE [LARGE SCALE GENOMIC DNA]</scope>
    <source>
        <strain evidence="3">HyVt-233</strain>
    </source>
</reference>
<name>A0A7C0U144_DESA2</name>
<dbReference type="NCBIfam" id="TIGR02605">
    <property type="entry name" value="CxxC_CxxC_SSSS"/>
    <property type="match status" value="1"/>
</dbReference>
<dbReference type="EMBL" id="DRBS01000003">
    <property type="protein sequence ID" value="HDD43240.1"/>
    <property type="molecule type" value="Genomic_DNA"/>
</dbReference>
<evidence type="ECO:0000256" key="1">
    <source>
        <dbReference type="SAM" id="MobiDB-lite"/>
    </source>
</evidence>
<dbReference type="AlphaFoldDB" id="A0A7C0U144"/>
<feature type="region of interest" description="Disordered" evidence="1">
    <location>
        <begin position="122"/>
        <end position="142"/>
    </location>
</feature>
<dbReference type="SMART" id="SM00834">
    <property type="entry name" value="CxxC_CXXC_SSSS"/>
    <property type="match status" value="1"/>
</dbReference>